<feature type="domain" description="HAMP" evidence="10">
    <location>
        <begin position="215"/>
        <end position="267"/>
    </location>
</feature>
<evidence type="ECO:0000259" key="9">
    <source>
        <dbReference type="PROSITE" id="PS50109"/>
    </source>
</evidence>
<dbReference type="InterPro" id="IPR003594">
    <property type="entry name" value="HATPase_dom"/>
</dbReference>
<evidence type="ECO:0000256" key="1">
    <source>
        <dbReference type="ARBA" id="ARBA00000085"/>
    </source>
</evidence>
<dbReference type="RefSeq" id="WP_302049372.1">
    <property type="nucleotide sequence ID" value="NZ_JAMJEV010000014.1"/>
</dbReference>
<dbReference type="EC" id="2.7.13.3" evidence="3"/>
<evidence type="ECO:0000256" key="5">
    <source>
        <dbReference type="ARBA" id="ARBA00022679"/>
    </source>
</evidence>
<reference evidence="11" key="1">
    <citation type="submission" date="2022-05" db="EMBL/GenBank/DDBJ databases">
        <title>Expanded diversity of anoxic marine methylotrophy in a Black Sea sulfate reducing microorganism.</title>
        <authorList>
            <person name="Fischer P.Q."/>
            <person name="Stams A.J.M."/>
            <person name="Villanueva L."/>
            <person name="Sousa D.Z."/>
        </authorList>
    </citation>
    <scope>NUCLEOTIDE SEQUENCE</scope>
    <source>
        <strain evidence="11">P130</strain>
    </source>
</reference>
<comment type="caution">
    <text evidence="11">The sequence shown here is derived from an EMBL/GenBank/DDBJ whole genome shotgun (WGS) entry which is preliminary data.</text>
</comment>
<dbReference type="InterPro" id="IPR036097">
    <property type="entry name" value="HisK_dim/P_sf"/>
</dbReference>
<name>A0ABT8QX28_9FIRM</name>
<proteinExistence type="predicted"/>
<keyword evidence="6" id="KW-0418">Kinase</keyword>
<keyword evidence="8" id="KW-0472">Membrane</keyword>
<dbReference type="Proteomes" id="UP001176021">
    <property type="component" value="Unassembled WGS sequence"/>
</dbReference>
<dbReference type="Gene3D" id="1.10.287.130">
    <property type="match status" value="1"/>
</dbReference>
<dbReference type="InterPro" id="IPR036890">
    <property type="entry name" value="HATPase_C_sf"/>
</dbReference>
<evidence type="ECO:0000256" key="8">
    <source>
        <dbReference type="SAM" id="Phobius"/>
    </source>
</evidence>
<evidence type="ECO:0000256" key="7">
    <source>
        <dbReference type="ARBA" id="ARBA00023012"/>
    </source>
</evidence>
<dbReference type="InterPro" id="IPR005467">
    <property type="entry name" value="His_kinase_dom"/>
</dbReference>
<dbReference type="SUPFAM" id="SSF47384">
    <property type="entry name" value="Homodimeric domain of signal transducing histidine kinase"/>
    <property type="match status" value="1"/>
</dbReference>
<dbReference type="SMART" id="SM00388">
    <property type="entry name" value="HisKA"/>
    <property type="match status" value="1"/>
</dbReference>
<dbReference type="Gene3D" id="3.30.565.10">
    <property type="entry name" value="Histidine kinase-like ATPase, C-terminal domain"/>
    <property type="match status" value="1"/>
</dbReference>
<dbReference type="CDD" id="cd00082">
    <property type="entry name" value="HisKA"/>
    <property type="match status" value="1"/>
</dbReference>
<dbReference type="EMBL" id="JAMJEV010000014">
    <property type="protein sequence ID" value="MDO0824431.1"/>
    <property type="molecule type" value="Genomic_DNA"/>
</dbReference>
<keyword evidence="11" id="KW-0547">Nucleotide-binding</keyword>
<keyword evidence="8" id="KW-0812">Transmembrane</keyword>
<accession>A0ABT8QX28</accession>
<evidence type="ECO:0000256" key="6">
    <source>
        <dbReference type="ARBA" id="ARBA00022777"/>
    </source>
</evidence>
<keyword evidence="4" id="KW-0597">Phosphoprotein</keyword>
<evidence type="ECO:0000259" key="10">
    <source>
        <dbReference type="PROSITE" id="PS50885"/>
    </source>
</evidence>
<dbReference type="CDD" id="cd00075">
    <property type="entry name" value="HATPase"/>
    <property type="match status" value="1"/>
</dbReference>
<dbReference type="InterPro" id="IPR003660">
    <property type="entry name" value="HAMP_dom"/>
</dbReference>
<comment type="catalytic activity">
    <reaction evidence="1">
        <text>ATP + protein L-histidine = ADP + protein N-phospho-L-histidine.</text>
        <dbReference type="EC" id="2.7.13.3"/>
    </reaction>
</comment>
<evidence type="ECO:0000256" key="4">
    <source>
        <dbReference type="ARBA" id="ARBA00022553"/>
    </source>
</evidence>
<dbReference type="InterPro" id="IPR003661">
    <property type="entry name" value="HisK_dim/P_dom"/>
</dbReference>
<dbReference type="Pfam" id="PF00672">
    <property type="entry name" value="HAMP"/>
    <property type="match status" value="1"/>
</dbReference>
<comment type="subcellular location">
    <subcellularLocation>
        <location evidence="2">Membrane</location>
    </subcellularLocation>
</comment>
<sequence length="555" mass="62753">MTLRRKFIIGLIGMVFFMAIFFTGIALTSTQALLGHAETYVQQAYGESWKRLLSGYYEARGSWDGAQGYVTKINEAERRFGSITEGNETERKLVTFIDGIPVVRAMPESDLKFSRPRRDGPPFWVFDLEDKVVVDSRNEDFGKPLSQFPSSSKIMKQREEIKVKEQTVGYYWQENPLITNNKLARTIGTSIIQAMLIGLTLTSIIALLLGMLLTRHFTKPLNHLMEAVRNVGKGDLSSRVHVKGNGDIAILAQDFNRMTEQLARNEEVRRNMVADIAHELRTPLSVILGKLESIQEGVLPSTPETILPIQDETLRLIRLVRDLQQLNLAEAGKLPMALKPVNLRKLVERITEQFAIEFEERKLHTEILGDVPEIIGDPDRLTQVFVNLIGNALLHTPPGGTLRLVLTEQERLVEEGMGADGAHRLRDVFRRKGEKIDKLEKLEEAKESEEPKEVKPRVFKKKENLKFNSWVQVTVEDSGEGIPEEELEHIFDRFYRVDKARERESGGTGLGLAIAKEFIHAHGGSIQVKSKLGAGSCFRILLPINQNEKTQQKLS</sequence>
<evidence type="ECO:0000256" key="3">
    <source>
        <dbReference type="ARBA" id="ARBA00012438"/>
    </source>
</evidence>
<dbReference type="PANTHER" id="PTHR43711:SF1">
    <property type="entry name" value="HISTIDINE KINASE 1"/>
    <property type="match status" value="1"/>
</dbReference>
<gene>
    <name evidence="11" type="ORF">M8H41_16450</name>
</gene>
<dbReference type="Pfam" id="PF02518">
    <property type="entry name" value="HATPase_c"/>
    <property type="match status" value="1"/>
</dbReference>
<dbReference type="InterPro" id="IPR004358">
    <property type="entry name" value="Sig_transdc_His_kin-like_C"/>
</dbReference>
<dbReference type="CDD" id="cd06225">
    <property type="entry name" value="HAMP"/>
    <property type="match status" value="1"/>
</dbReference>
<evidence type="ECO:0000256" key="2">
    <source>
        <dbReference type="ARBA" id="ARBA00004370"/>
    </source>
</evidence>
<dbReference type="InterPro" id="IPR050736">
    <property type="entry name" value="Sensor_HK_Regulatory"/>
</dbReference>
<keyword evidence="7" id="KW-0902">Two-component regulatory system</keyword>
<feature type="transmembrane region" description="Helical" evidence="8">
    <location>
        <begin position="7"/>
        <end position="27"/>
    </location>
</feature>
<protein>
    <recommendedName>
        <fullName evidence="3">histidine kinase</fullName>
        <ecNumber evidence="3">2.7.13.3</ecNumber>
    </recommendedName>
</protein>
<dbReference type="Pfam" id="PF00512">
    <property type="entry name" value="HisKA"/>
    <property type="match status" value="1"/>
</dbReference>
<dbReference type="SMART" id="SM00304">
    <property type="entry name" value="HAMP"/>
    <property type="match status" value="1"/>
</dbReference>
<dbReference type="SMART" id="SM00387">
    <property type="entry name" value="HATPase_c"/>
    <property type="match status" value="1"/>
</dbReference>
<dbReference type="GO" id="GO:0005524">
    <property type="term" value="F:ATP binding"/>
    <property type="evidence" value="ECO:0007669"/>
    <property type="project" value="UniProtKB-KW"/>
</dbReference>
<dbReference type="SUPFAM" id="SSF158472">
    <property type="entry name" value="HAMP domain-like"/>
    <property type="match status" value="1"/>
</dbReference>
<evidence type="ECO:0000313" key="12">
    <source>
        <dbReference type="Proteomes" id="UP001176021"/>
    </source>
</evidence>
<feature type="domain" description="Histidine kinase" evidence="9">
    <location>
        <begin position="275"/>
        <end position="546"/>
    </location>
</feature>
<organism evidence="11 12">
    <name type="scientific">Desulfosporosinus nitroreducens</name>
    <dbReference type="NCBI Taxonomy" id="2018668"/>
    <lineage>
        <taxon>Bacteria</taxon>
        <taxon>Bacillati</taxon>
        <taxon>Bacillota</taxon>
        <taxon>Clostridia</taxon>
        <taxon>Eubacteriales</taxon>
        <taxon>Desulfitobacteriaceae</taxon>
        <taxon>Desulfosporosinus</taxon>
    </lineage>
</organism>
<dbReference type="PANTHER" id="PTHR43711">
    <property type="entry name" value="TWO-COMPONENT HISTIDINE KINASE"/>
    <property type="match status" value="1"/>
</dbReference>
<dbReference type="PRINTS" id="PR00344">
    <property type="entry name" value="BCTRLSENSOR"/>
</dbReference>
<keyword evidence="12" id="KW-1185">Reference proteome</keyword>
<evidence type="ECO:0000313" key="11">
    <source>
        <dbReference type="EMBL" id="MDO0824431.1"/>
    </source>
</evidence>
<dbReference type="SUPFAM" id="SSF55874">
    <property type="entry name" value="ATPase domain of HSP90 chaperone/DNA topoisomerase II/histidine kinase"/>
    <property type="match status" value="1"/>
</dbReference>
<keyword evidence="11" id="KW-0067">ATP-binding</keyword>
<dbReference type="PROSITE" id="PS50885">
    <property type="entry name" value="HAMP"/>
    <property type="match status" value="1"/>
</dbReference>
<keyword evidence="5" id="KW-0808">Transferase</keyword>
<feature type="transmembrane region" description="Helical" evidence="8">
    <location>
        <begin position="191"/>
        <end position="213"/>
    </location>
</feature>
<dbReference type="PROSITE" id="PS50109">
    <property type="entry name" value="HIS_KIN"/>
    <property type="match status" value="1"/>
</dbReference>
<keyword evidence="8" id="KW-1133">Transmembrane helix</keyword>
<dbReference type="Gene3D" id="6.10.340.10">
    <property type="match status" value="1"/>
</dbReference>